<protein>
    <submittedName>
        <fullName evidence="2">Uncharacterized protein</fullName>
    </submittedName>
</protein>
<evidence type="ECO:0000256" key="1">
    <source>
        <dbReference type="SAM" id="Phobius"/>
    </source>
</evidence>
<comment type="caution">
    <text evidence="2">The sequence shown here is derived from an EMBL/GenBank/DDBJ whole genome shotgun (WGS) entry which is preliminary data.</text>
</comment>
<keyword evidence="1" id="KW-1133">Transmembrane helix</keyword>
<dbReference type="RefSeq" id="WP_121940696.1">
    <property type="nucleotide sequence ID" value="NZ_CP137846.1"/>
</dbReference>
<evidence type="ECO:0000313" key="2">
    <source>
        <dbReference type="EMBL" id="RMA78569.1"/>
    </source>
</evidence>
<evidence type="ECO:0000313" key="3">
    <source>
        <dbReference type="Proteomes" id="UP000267246"/>
    </source>
</evidence>
<organism evidence="2 3">
    <name type="scientific">Metamycoplasma subdolum</name>
    <dbReference type="NCBI Taxonomy" id="92407"/>
    <lineage>
        <taxon>Bacteria</taxon>
        <taxon>Bacillati</taxon>
        <taxon>Mycoplasmatota</taxon>
        <taxon>Mycoplasmoidales</taxon>
        <taxon>Metamycoplasmataceae</taxon>
        <taxon>Metamycoplasma</taxon>
    </lineage>
</organism>
<gene>
    <name evidence="2" type="ORF">JN00_0210</name>
</gene>
<keyword evidence="3" id="KW-1185">Reference proteome</keyword>
<name>A0A3M0A4Z2_9BACT</name>
<proteinExistence type="predicted"/>
<dbReference type="AlphaFoldDB" id="A0A3M0A4Z2"/>
<dbReference type="Proteomes" id="UP000267246">
    <property type="component" value="Unassembled WGS sequence"/>
</dbReference>
<feature type="transmembrane region" description="Helical" evidence="1">
    <location>
        <begin position="20"/>
        <end position="46"/>
    </location>
</feature>
<dbReference type="EMBL" id="REFI01000006">
    <property type="protein sequence ID" value="RMA78569.1"/>
    <property type="molecule type" value="Genomic_DNA"/>
</dbReference>
<accession>A0A3M0A4Z2</accession>
<keyword evidence="1" id="KW-0812">Transmembrane</keyword>
<keyword evidence="1" id="KW-0472">Membrane</keyword>
<sequence length="83" mass="9034">MHEFKPLEKTKWKNLEGGLAISALLTTIFTLIPLGVSAVTSIVGAVKLMSSPKGEFKTKDGATMKWDNSESSTAYNFGIHYVV</sequence>
<dbReference type="OrthoDB" id="399019at2"/>
<reference evidence="2 3" key="1">
    <citation type="submission" date="2018-10" db="EMBL/GenBank/DDBJ databases">
        <title>Genomic Encyclopedia of Archaeal and Bacterial Type Strains, Phase II (KMG-II): from individual species to whole genera.</title>
        <authorList>
            <person name="Goeker M."/>
        </authorList>
    </citation>
    <scope>NUCLEOTIDE SEQUENCE [LARGE SCALE GENOMIC DNA]</scope>
    <source>
        <strain evidence="2 3">ATCC 29870</strain>
    </source>
</reference>